<evidence type="ECO:0000259" key="6">
    <source>
        <dbReference type="PROSITE" id="PS50043"/>
    </source>
</evidence>
<organism evidence="8 9">
    <name type="scientific">Actinomadura rubteroloni</name>
    <dbReference type="NCBI Taxonomy" id="1926885"/>
    <lineage>
        <taxon>Bacteria</taxon>
        <taxon>Bacillati</taxon>
        <taxon>Actinomycetota</taxon>
        <taxon>Actinomycetes</taxon>
        <taxon>Streptosporangiales</taxon>
        <taxon>Thermomonosporaceae</taxon>
        <taxon>Actinomadura</taxon>
    </lineage>
</organism>
<evidence type="ECO:0000259" key="7">
    <source>
        <dbReference type="PROSITE" id="PS50110"/>
    </source>
</evidence>
<feature type="domain" description="Response regulatory" evidence="7">
    <location>
        <begin position="4"/>
        <end position="120"/>
    </location>
</feature>
<evidence type="ECO:0000256" key="5">
    <source>
        <dbReference type="PROSITE-ProRule" id="PRU00169"/>
    </source>
</evidence>
<evidence type="ECO:0000256" key="1">
    <source>
        <dbReference type="ARBA" id="ARBA00022553"/>
    </source>
</evidence>
<proteinExistence type="predicted"/>
<dbReference type="PANTHER" id="PTHR44688:SF16">
    <property type="entry name" value="DNA-BINDING TRANSCRIPTIONAL ACTIVATOR DEVR_DOSR"/>
    <property type="match status" value="1"/>
</dbReference>
<dbReference type="PANTHER" id="PTHR44688">
    <property type="entry name" value="DNA-BINDING TRANSCRIPTIONAL ACTIVATOR DEVR_DOSR"/>
    <property type="match status" value="1"/>
</dbReference>
<gene>
    <name evidence="8" type="primary">narL_1</name>
    <name evidence="8" type="ORF">BTM25_14470</name>
</gene>
<dbReference type="PROSITE" id="PS50043">
    <property type="entry name" value="HTH_LUXR_2"/>
    <property type="match status" value="1"/>
</dbReference>
<dbReference type="EMBL" id="MTBP01000001">
    <property type="protein sequence ID" value="POM27039.1"/>
    <property type="molecule type" value="Genomic_DNA"/>
</dbReference>
<comment type="caution">
    <text evidence="5">Lacks conserved residue(s) required for the propagation of feature annotation.</text>
</comment>
<evidence type="ECO:0000256" key="3">
    <source>
        <dbReference type="ARBA" id="ARBA00023125"/>
    </source>
</evidence>
<protein>
    <submittedName>
        <fullName evidence="8">Putative transcriptional regulatory protein NarL</fullName>
    </submittedName>
</protein>
<keyword evidence="4" id="KW-0804">Transcription</keyword>
<dbReference type="Pfam" id="PF00072">
    <property type="entry name" value="Response_reg"/>
    <property type="match status" value="1"/>
</dbReference>
<dbReference type="AlphaFoldDB" id="A0A2P4UPU3"/>
<dbReference type="PRINTS" id="PR00038">
    <property type="entry name" value="HTHLUXR"/>
</dbReference>
<accession>A0A2P4UPU3</accession>
<keyword evidence="3" id="KW-0238">DNA-binding</keyword>
<keyword evidence="9" id="KW-1185">Reference proteome</keyword>
<dbReference type="SUPFAM" id="SSF52172">
    <property type="entry name" value="CheY-like"/>
    <property type="match status" value="1"/>
</dbReference>
<dbReference type="InterPro" id="IPR058245">
    <property type="entry name" value="NreC/VraR/RcsB-like_REC"/>
</dbReference>
<name>A0A2P4UPU3_9ACTN</name>
<dbReference type="SMART" id="SM00421">
    <property type="entry name" value="HTH_LUXR"/>
    <property type="match status" value="1"/>
</dbReference>
<evidence type="ECO:0000313" key="8">
    <source>
        <dbReference type="EMBL" id="POM27039.1"/>
    </source>
</evidence>
<comment type="caution">
    <text evidence="8">The sequence shown here is derived from an EMBL/GenBank/DDBJ whole genome shotgun (WGS) entry which is preliminary data.</text>
</comment>
<dbReference type="CDD" id="cd06170">
    <property type="entry name" value="LuxR_C_like"/>
    <property type="match status" value="1"/>
</dbReference>
<dbReference type="GO" id="GO:0000160">
    <property type="term" value="P:phosphorelay signal transduction system"/>
    <property type="evidence" value="ECO:0007669"/>
    <property type="project" value="InterPro"/>
</dbReference>
<dbReference type="SUPFAM" id="SSF46894">
    <property type="entry name" value="C-terminal effector domain of the bipartite response regulators"/>
    <property type="match status" value="1"/>
</dbReference>
<dbReference type="InterPro" id="IPR000792">
    <property type="entry name" value="Tscrpt_reg_LuxR_C"/>
</dbReference>
<dbReference type="InterPro" id="IPR011006">
    <property type="entry name" value="CheY-like_superfamily"/>
</dbReference>
<dbReference type="GO" id="GO:0003677">
    <property type="term" value="F:DNA binding"/>
    <property type="evidence" value="ECO:0007669"/>
    <property type="project" value="UniProtKB-KW"/>
</dbReference>
<dbReference type="Proteomes" id="UP000242367">
    <property type="component" value="Unassembled WGS sequence"/>
</dbReference>
<evidence type="ECO:0000256" key="4">
    <source>
        <dbReference type="ARBA" id="ARBA00023163"/>
    </source>
</evidence>
<dbReference type="CDD" id="cd17535">
    <property type="entry name" value="REC_NarL-like"/>
    <property type="match status" value="1"/>
</dbReference>
<dbReference type="GO" id="GO:0006355">
    <property type="term" value="P:regulation of DNA-templated transcription"/>
    <property type="evidence" value="ECO:0007669"/>
    <property type="project" value="InterPro"/>
</dbReference>
<dbReference type="InterPro" id="IPR016032">
    <property type="entry name" value="Sig_transdc_resp-reg_C-effctor"/>
</dbReference>
<sequence>MTIRVVVVDGHTLCRLGLAHVVRAHPDIELAGEADSLAEGRLWLESGDPTVVVIARRLPDGDGLTLASALRTVRPDVGIVVMAPRDGDDALFRAMDLRASAFVDEAAPVAELLAAIRHAAVAPLSFTASDLVGALRRRRGGDLLSAREREVLALLTNGLSIAEIARTMHLSHSTAKTYTARLYEKLGATNRAQALMAALRQGLIRPEEMHATDHPKAAMTAR</sequence>
<dbReference type="Gene3D" id="3.40.50.2300">
    <property type="match status" value="1"/>
</dbReference>
<dbReference type="SMART" id="SM00448">
    <property type="entry name" value="REC"/>
    <property type="match status" value="1"/>
</dbReference>
<dbReference type="Pfam" id="PF00196">
    <property type="entry name" value="GerE"/>
    <property type="match status" value="1"/>
</dbReference>
<dbReference type="InterPro" id="IPR001789">
    <property type="entry name" value="Sig_transdc_resp-reg_receiver"/>
</dbReference>
<reference evidence="8 9" key="1">
    <citation type="journal article" date="2017" name="Chemistry">
        <title>Isolation, Biosynthesis and Chemical Modifications of Rubterolones A-F: Rare Tropolone Alkaloids from Actinomadura sp. 5-2.</title>
        <authorList>
            <person name="Guo H."/>
            <person name="Benndorf R."/>
            <person name="Leichnitz D."/>
            <person name="Klassen J.L."/>
            <person name="Vollmers J."/>
            <person name="Gorls H."/>
            <person name="Steinacker M."/>
            <person name="Weigel C."/>
            <person name="Dahse H.M."/>
            <person name="Kaster A.K."/>
            <person name="de Beer Z.W."/>
            <person name="Poulsen M."/>
            <person name="Beemelmanns C."/>
        </authorList>
    </citation>
    <scope>NUCLEOTIDE SEQUENCE [LARGE SCALE GENOMIC DNA]</scope>
    <source>
        <strain evidence="8 9">5-2</strain>
    </source>
</reference>
<dbReference type="PROSITE" id="PS50110">
    <property type="entry name" value="RESPONSE_REGULATORY"/>
    <property type="match status" value="1"/>
</dbReference>
<dbReference type="RefSeq" id="WP_103561911.1">
    <property type="nucleotide sequence ID" value="NZ_MTBP01000001.1"/>
</dbReference>
<evidence type="ECO:0000313" key="9">
    <source>
        <dbReference type="Proteomes" id="UP000242367"/>
    </source>
</evidence>
<evidence type="ECO:0000256" key="2">
    <source>
        <dbReference type="ARBA" id="ARBA00023015"/>
    </source>
</evidence>
<keyword evidence="1" id="KW-0597">Phosphoprotein</keyword>
<feature type="domain" description="HTH luxR-type" evidence="6">
    <location>
        <begin position="137"/>
        <end position="202"/>
    </location>
</feature>
<keyword evidence="2" id="KW-0805">Transcription regulation</keyword>